<comment type="caution">
    <text evidence="2">The sequence shown here is derived from an EMBL/GenBank/DDBJ whole genome shotgun (WGS) entry which is preliminary data.</text>
</comment>
<accession>A0A022KTA7</accession>
<evidence type="ECO:0000313" key="3">
    <source>
        <dbReference type="Proteomes" id="UP000019754"/>
    </source>
</evidence>
<evidence type="ECO:0000256" key="1">
    <source>
        <dbReference type="SAM" id="MobiDB-lite"/>
    </source>
</evidence>
<dbReference type="EMBL" id="AORC01000011">
    <property type="protein sequence ID" value="EYT49035.1"/>
    <property type="molecule type" value="Genomic_DNA"/>
</dbReference>
<keyword evidence="3" id="KW-1185">Reference proteome</keyword>
<organism evidence="2 3">
    <name type="scientific">Brachybacterium muris UCD-AY4</name>
    <dbReference type="NCBI Taxonomy" id="1249481"/>
    <lineage>
        <taxon>Bacteria</taxon>
        <taxon>Bacillati</taxon>
        <taxon>Actinomycetota</taxon>
        <taxon>Actinomycetes</taxon>
        <taxon>Micrococcales</taxon>
        <taxon>Dermabacteraceae</taxon>
        <taxon>Brachybacterium</taxon>
    </lineage>
</organism>
<evidence type="ECO:0000313" key="2">
    <source>
        <dbReference type="EMBL" id="EYT49035.1"/>
    </source>
</evidence>
<dbReference type="HOGENOM" id="CLU_1615843_0_0_11"/>
<name>A0A022KTA7_9MICO</name>
<feature type="compositionally biased region" description="Gly residues" evidence="1">
    <location>
        <begin position="133"/>
        <end position="157"/>
    </location>
</feature>
<reference evidence="2 3" key="1">
    <citation type="journal article" date="2013" name="Genome Announc.">
        <title>Draft genome sequence of an Actinobacterium, Brachybacterium muris strain UCD-AY4.</title>
        <authorList>
            <person name="Lo J.R."/>
            <person name="Lang J.M."/>
            <person name="Darling A.E."/>
            <person name="Eisen J.A."/>
            <person name="Coil D.A."/>
        </authorList>
    </citation>
    <scope>NUCLEOTIDE SEQUENCE [LARGE SCALE GENOMIC DNA]</scope>
    <source>
        <strain evidence="2 3">UCD-AY4</strain>
    </source>
</reference>
<dbReference type="AlphaFoldDB" id="A0A022KTA7"/>
<sequence length="164" mass="17265">MAGTAVLWRDACKQIIVPALRDRGYKGTAPTWRRVELGEGMPRTVTEPLGLIRGSLHSQSPAPTDSWWEVSDGSSAAAVAQHVLATLREYGLPRLERLLDLEGLIEQLETWDERGGPDGWSVAPLHPAVRTGDGSGPSAGPFGRGGGPAGQGLGRGPGVDALAR</sequence>
<gene>
    <name evidence="2" type="ORF">D641_0110040</name>
</gene>
<proteinExistence type="predicted"/>
<protein>
    <submittedName>
        <fullName evidence="2">Uncharacterized protein</fullName>
    </submittedName>
</protein>
<dbReference type="STRING" id="1249481.D641_0110040"/>
<dbReference type="Proteomes" id="UP000019754">
    <property type="component" value="Unassembled WGS sequence"/>
</dbReference>
<feature type="region of interest" description="Disordered" evidence="1">
    <location>
        <begin position="130"/>
        <end position="164"/>
    </location>
</feature>